<accession>A0A8T0J7R9</accession>
<evidence type="ECO:0000256" key="2">
    <source>
        <dbReference type="SAM" id="MobiDB-lite"/>
    </source>
</evidence>
<feature type="disulfide bond" evidence="1">
    <location>
        <begin position="73"/>
        <end position="82"/>
    </location>
</feature>
<protein>
    <recommendedName>
        <fullName evidence="4">CP12 domain-containing protein</fullName>
    </recommendedName>
</protein>
<dbReference type="Proteomes" id="UP000822688">
    <property type="component" value="Chromosome 1"/>
</dbReference>
<feature type="disulfide bond" evidence="1">
    <location>
        <begin position="114"/>
        <end position="123"/>
    </location>
</feature>
<dbReference type="InterPro" id="IPR003823">
    <property type="entry name" value="CP12_dom"/>
</dbReference>
<sequence>MAAVTMAASSLVAFVAAPGVASTTSFSKFSSVRMAPIRLNRRLSVVAMAQPNDTKKDLQQQVADAIIEAQKTCEEDPASQPCAVAWDDVEEIAAEAAHQRDRKKTNADPLETYCADNPETDECRVYED</sequence>
<evidence type="ECO:0000256" key="1">
    <source>
        <dbReference type="PIRSR" id="PIRSR639314-50"/>
    </source>
</evidence>
<feature type="domain" description="CP12" evidence="4">
    <location>
        <begin position="58"/>
        <end position="128"/>
    </location>
</feature>
<dbReference type="PANTHER" id="PTHR33921">
    <property type="entry name" value="CALVIN CYCLE PROTEIN CP12-2, CHLOROPLASTIC"/>
    <property type="match status" value="1"/>
</dbReference>
<gene>
    <name evidence="5" type="ORF">KC19_1G213700</name>
</gene>
<proteinExistence type="predicted"/>
<dbReference type="GO" id="GO:0009507">
    <property type="term" value="C:chloroplast"/>
    <property type="evidence" value="ECO:0007669"/>
    <property type="project" value="TreeGrafter"/>
</dbReference>
<dbReference type="Pfam" id="PF02672">
    <property type="entry name" value="CP12"/>
    <property type="match status" value="1"/>
</dbReference>
<evidence type="ECO:0000259" key="4">
    <source>
        <dbReference type="SMART" id="SM01093"/>
    </source>
</evidence>
<dbReference type="AlphaFoldDB" id="A0A8T0J7R9"/>
<evidence type="ECO:0000313" key="6">
    <source>
        <dbReference type="Proteomes" id="UP000822688"/>
    </source>
</evidence>
<feature type="signal peptide" evidence="3">
    <location>
        <begin position="1"/>
        <end position="22"/>
    </location>
</feature>
<keyword evidence="1" id="KW-1015">Disulfide bond</keyword>
<comment type="caution">
    <text evidence="5">The sequence shown here is derived from an EMBL/GenBank/DDBJ whole genome shotgun (WGS) entry which is preliminary data.</text>
</comment>
<keyword evidence="6" id="KW-1185">Reference proteome</keyword>
<dbReference type="SMART" id="SM01093">
    <property type="entry name" value="CP12"/>
    <property type="match status" value="1"/>
</dbReference>
<dbReference type="OrthoDB" id="4362at2759"/>
<keyword evidence="3" id="KW-0732">Signal</keyword>
<evidence type="ECO:0000313" key="5">
    <source>
        <dbReference type="EMBL" id="KAG0591944.1"/>
    </source>
</evidence>
<dbReference type="PANTHER" id="PTHR33921:SF15">
    <property type="entry name" value="CALVIN CYCLE PROTEIN CP12-2, CHLOROPLASTIC"/>
    <property type="match status" value="1"/>
</dbReference>
<name>A0A8T0J7R9_CERPU</name>
<dbReference type="InterPro" id="IPR039314">
    <property type="entry name" value="CP12-like"/>
</dbReference>
<reference evidence="5" key="1">
    <citation type="submission" date="2020-06" db="EMBL/GenBank/DDBJ databases">
        <title>WGS assembly of Ceratodon purpureus strain R40.</title>
        <authorList>
            <person name="Carey S.B."/>
            <person name="Jenkins J."/>
            <person name="Shu S."/>
            <person name="Lovell J.T."/>
            <person name="Sreedasyam A."/>
            <person name="Maumus F."/>
            <person name="Tiley G.P."/>
            <person name="Fernandez-Pozo N."/>
            <person name="Barry K."/>
            <person name="Chen C."/>
            <person name="Wang M."/>
            <person name="Lipzen A."/>
            <person name="Daum C."/>
            <person name="Saski C.A."/>
            <person name="Payton A.C."/>
            <person name="Mcbreen J.C."/>
            <person name="Conrad R.E."/>
            <person name="Kollar L.M."/>
            <person name="Olsson S."/>
            <person name="Huttunen S."/>
            <person name="Landis J.B."/>
            <person name="Wickett N.J."/>
            <person name="Johnson M.G."/>
            <person name="Rensing S.A."/>
            <person name="Grimwood J."/>
            <person name="Schmutz J."/>
            <person name="Mcdaniel S.F."/>
        </authorList>
    </citation>
    <scope>NUCLEOTIDE SEQUENCE</scope>
    <source>
        <strain evidence="5">R40</strain>
    </source>
</reference>
<evidence type="ECO:0000256" key="3">
    <source>
        <dbReference type="SAM" id="SignalP"/>
    </source>
</evidence>
<dbReference type="EMBL" id="CM026421">
    <property type="protein sequence ID" value="KAG0591944.1"/>
    <property type="molecule type" value="Genomic_DNA"/>
</dbReference>
<feature type="chain" id="PRO_5035796762" description="CP12 domain-containing protein" evidence="3">
    <location>
        <begin position="23"/>
        <end position="128"/>
    </location>
</feature>
<organism evidence="5 6">
    <name type="scientific">Ceratodon purpureus</name>
    <name type="common">Fire moss</name>
    <name type="synonym">Dicranum purpureum</name>
    <dbReference type="NCBI Taxonomy" id="3225"/>
    <lineage>
        <taxon>Eukaryota</taxon>
        <taxon>Viridiplantae</taxon>
        <taxon>Streptophyta</taxon>
        <taxon>Embryophyta</taxon>
        <taxon>Bryophyta</taxon>
        <taxon>Bryophytina</taxon>
        <taxon>Bryopsida</taxon>
        <taxon>Dicranidae</taxon>
        <taxon>Pseudoditrichales</taxon>
        <taxon>Ditrichaceae</taxon>
        <taxon>Ceratodon</taxon>
    </lineage>
</organism>
<feature type="region of interest" description="Disordered" evidence="2">
    <location>
        <begin position="95"/>
        <end position="114"/>
    </location>
</feature>
<dbReference type="GO" id="GO:0080153">
    <property type="term" value="P:negative regulation of reductive pentose-phosphate cycle"/>
    <property type="evidence" value="ECO:0007669"/>
    <property type="project" value="TreeGrafter"/>
</dbReference>